<feature type="domain" description="ParB-like N-terminal" evidence="6">
    <location>
        <begin position="38"/>
        <end position="127"/>
    </location>
</feature>
<sequence length="303" mass="35020">MPVKKSGLGKGLGKGLDSLIPDKVGNVEPIEEQKQDECMVNINKVEPNKDQPRKNFDEDALLELSESIKQFGVLQPLIVQDKDTYYEIIAGERRWRAAKLAGMKEVPIIVKSLTPQERVEISLIENIQREDLNPIEEAIAYKRLLTEFNLKQDEVAERVSKSRTTVTNSMRLLKLNEKVQQMVIDEMLTTGHARALLAIEDQEIQFTVAQKIFDEKLSVRETEKLIKKLLKGDLENNEKLKEDNEEKKQLKAIYHELEEKMKQALGTKVVINFKDKNKGKIEIEYYDTDQFEHLLELFQSIKK</sequence>
<evidence type="ECO:0000313" key="7">
    <source>
        <dbReference type="EMBL" id="EMZ33116.1"/>
    </source>
</evidence>
<dbReference type="InterPro" id="IPR057240">
    <property type="entry name" value="ParB_dimer_C"/>
</dbReference>
<comment type="subcellular location">
    <subcellularLocation>
        <location evidence="1">Cytoplasm</location>
        <location evidence="1">Nucleoid</location>
    </subcellularLocation>
</comment>
<dbReference type="GO" id="GO:0005694">
    <property type="term" value="C:chromosome"/>
    <property type="evidence" value="ECO:0007669"/>
    <property type="project" value="TreeGrafter"/>
</dbReference>
<dbReference type="eggNOG" id="COG1475">
    <property type="taxonomic scope" value="Bacteria"/>
</dbReference>
<dbReference type="FunFam" id="1.10.10.2830:FF:000001">
    <property type="entry name" value="Chromosome partitioning protein ParB"/>
    <property type="match status" value="1"/>
</dbReference>
<dbReference type="PANTHER" id="PTHR33375:SF1">
    <property type="entry name" value="CHROMOSOME-PARTITIONING PROTEIN PARB-RELATED"/>
    <property type="match status" value="1"/>
</dbReference>
<dbReference type="InterPro" id="IPR036086">
    <property type="entry name" value="ParB/Sulfiredoxin_sf"/>
</dbReference>
<dbReference type="GO" id="GO:0003677">
    <property type="term" value="F:DNA binding"/>
    <property type="evidence" value="ECO:0007669"/>
    <property type="project" value="UniProtKB-KW"/>
</dbReference>
<dbReference type="FunFam" id="3.90.1530.30:FF:000001">
    <property type="entry name" value="Chromosome partitioning protein ParB"/>
    <property type="match status" value="1"/>
</dbReference>
<dbReference type="OrthoDB" id="9802051at2"/>
<keyword evidence="3" id="KW-0159">Chromosome partition</keyword>
<evidence type="ECO:0000313" key="8">
    <source>
        <dbReference type="Proteomes" id="UP000012589"/>
    </source>
</evidence>
<keyword evidence="8" id="KW-1185">Reference proteome</keyword>
<comment type="caution">
    <text evidence="7">The sequence shown here is derived from an EMBL/GenBank/DDBJ whole genome shotgun (WGS) entry which is preliminary data.</text>
</comment>
<dbReference type="HOGENOM" id="CLU_023853_0_0_9"/>
<dbReference type="InterPro" id="IPR050336">
    <property type="entry name" value="Chromosome_partition/occlusion"/>
</dbReference>
<name>N2AYC0_9FIRM</name>
<evidence type="ECO:0000256" key="1">
    <source>
        <dbReference type="ARBA" id="ARBA00004453"/>
    </source>
</evidence>
<evidence type="ECO:0000256" key="3">
    <source>
        <dbReference type="ARBA" id="ARBA00022829"/>
    </source>
</evidence>
<dbReference type="Proteomes" id="UP000012589">
    <property type="component" value="Unassembled WGS sequence"/>
</dbReference>
<evidence type="ECO:0000256" key="4">
    <source>
        <dbReference type="ARBA" id="ARBA00023125"/>
    </source>
</evidence>
<dbReference type="Pfam" id="PF17762">
    <property type="entry name" value="HTH_ParB"/>
    <property type="match status" value="1"/>
</dbReference>
<keyword evidence="4" id="KW-0238">DNA-binding</keyword>
<keyword evidence="5" id="KW-0175">Coiled coil</keyword>
<dbReference type="SUPFAM" id="SSF109709">
    <property type="entry name" value="KorB DNA-binding domain-like"/>
    <property type="match status" value="1"/>
</dbReference>
<dbReference type="NCBIfam" id="TIGR00180">
    <property type="entry name" value="parB_part"/>
    <property type="match status" value="1"/>
</dbReference>
<dbReference type="STRING" id="1235802.C823_01386"/>
<proteinExistence type="inferred from homology"/>
<evidence type="ECO:0000256" key="2">
    <source>
        <dbReference type="ARBA" id="ARBA00006295"/>
    </source>
</evidence>
<dbReference type="SMART" id="SM00470">
    <property type="entry name" value="ParB"/>
    <property type="match status" value="1"/>
</dbReference>
<dbReference type="EMBL" id="AQFT01000040">
    <property type="protein sequence ID" value="EMZ33116.1"/>
    <property type="molecule type" value="Genomic_DNA"/>
</dbReference>
<evidence type="ECO:0000256" key="5">
    <source>
        <dbReference type="SAM" id="Coils"/>
    </source>
</evidence>
<dbReference type="AlphaFoldDB" id="N2AYC0"/>
<dbReference type="Pfam" id="PF02195">
    <property type="entry name" value="ParB_N"/>
    <property type="match status" value="1"/>
</dbReference>
<gene>
    <name evidence="7" type="ORF">C823_01386</name>
</gene>
<dbReference type="Gene3D" id="3.90.1530.30">
    <property type="match status" value="1"/>
</dbReference>
<reference evidence="7 8" key="1">
    <citation type="journal article" date="2014" name="Genome Announc.">
        <title>Draft genome sequences of the altered schaedler flora, a defined bacterial community from gnotobiotic mice.</title>
        <authorList>
            <person name="Wannemuehler M.J."/>
            <person name="Overstreet A.M."/>
            <person name="Ward D.V."/>
            <person name="Phillips G.J."/>
        </authorList>
    </citation>
    <scope>NUCLEOTIDE SEQUENCE [LARGE SCALE GENOMIC DNA]</scope>
    <source>
        <strain evidence="7 8">ASF492</strain>
    </source>
</reference>
<dbReference type="GO" id="GO:0007059">
    <property type="term" value="P:chromosome segregation"/>
    <property type="evidence" value="ECO:0007669"/>
    <property type="project" value="UniProtKB-KW"/>
</dbReference>
<dbReference type="SUPFAM" id="SSF110849">
    <property type="entry name" value="ParB/Sulfiredoxin"/>
    <property type="match status" value="1"/>
</dbReference>
<evidence type="ECO:0000259" key="6">
    <source>
        <dbReference type="SMART" id="SM00470"/>
    </source>
</evidence>
<dbReference type="Gene3D" id="1.10.10.2830">
    <property type="match status" value="1"/>
</dbReference>
<organism evidence="7 8">
    <name type="scientific">Eubacterium plexicaudatum ASF492</name>
    <dbReference type="NCBI Taxonomy" id="1235802"/>
    <lineage>
        <taxon>Bacteria</taxon>
        <taxon>Bacillati</taxon>
        <taxon>Bacillota</taxon>
        <taxon>Clostridia</taxon>
        <taxon>Eubacteriales</taxon>
        <taxon>Eubacteriaceae</taxon>
        <taxon>Eubacterium</taxon>
    </lineage>
</organism>
<dbReference type="InterPro" id="IPR003115">
    <property type="entry name" value="ParB_N"/>
</dbReference>
<dbReference type="GO" id="GO:0009295">
    <property type="term" value="C:nucleoid"/>
    <property type="evidence" value="ECO:0007669"/>
    <property type="project" value="UniProtKB-SubCell"/>
</dbReference>
<accession>N2AYC0</accession>
<dbReference type="PATRIC" id="fig|1235802.3.peg.1471"/>
<dbReference type="InterPro" id="IPR004437">
    <property type="entry name" value="ParB/RepB/Spo0J"/>
</dbReference>
<dbReference type="GO" id="GO:0045881">
    <property type="term" value="P:positive regulation of sporulation resulting in formation of a cellular spore"/>
    <property type="evidence" value="ECO:0007669"/>
    <property type="project" value="TreeGrafter"/>
</dbReference>
<protein>
    <submittedName>
        <fullName evidence="7">ParB-like partition protein</fullName>
    </submittedName>
</protein>
<dbReference type="Pfam" id="PF23552">
    <property type="entry name" value="ParB_C"/>
    <property type="match status" value="1"/>
</dbReference>
<dbReference type="CDD" id="cd16393">
    <property type="entry name" value="SPO0J_N"/>
    <property type="match status" value="1"/>
</dbReference>
<feature type="coiled-coil region" evidence="5">
    <location>
        <begin position="227"/>
        <end position="267"/>
    </location>
</feature>
<comment type="similarity">
    <text evidence="2">Belongs to the ParB family.</text>
</comment>
<dbReference type="PANTHER" id="PTHR33375">
    <property type="entry name" value="CHROMOSOME-PARTITIONING PROTEIN PARB-RELATED"/>
    <property type="match status" value="1"/>
</dbReference>
<dbReference type="InterPro" id="IPR041468">
    <property type="entry name" value="HTH_ParB/Spo0J"/>
</dbReference>